<reference evidence="8 9" key="1">
    <citation type="submission" date="2020-08" db="EMBL/GenBank/DDBJ databases">
        <title>Cohnella phylogeny.</title>
        <authorList>
            <person name="Dunlap C."/>
        </authorList>
    </citation>
    <scope>NUCLEOTIDE SEQUENCE [LARGE SCALE GENOMIC DNA]</scope>
    <source>
        <strain evidence="8 9">DSM 28246</strain>
    </source>
</reference>
<comment type="caution">
    <text evidence="8">The sequence shown here is derived from an EMBL/GenBank/DDBJ whole genome shotgun (WGS) entry which is preliminary data.</text>
</comment>
<dbReference type="PANTHER" id="PTHR36834">
    <property type="entry name" value="MEMBRANE PROTEIN-RELATED"/>
    <property type="match status" value="1"/>
</dbReference>
<keyword evidence="9" id="KW-1185">Reference proteome</keyword>
<dbReference type="RefSeq" id="WP_185670531.1">
    <property type="nucleotide sequence ID" value="NZ_JACJVP010000030.1"/>
</dbReference>
<dbReference type="PANTHER" id="PTHR36834:SF1">
    <property type="entry name" value="INTEGRAL MEMBRANE PROTEIN"/>
    <property type="match status" value="1"/>
</dbReference>
<evidence type="ECO:0000256" key="2">
    <source>
        <dbReference type="ARBA" id="ARBA00022692"/>
    </source>
</evidence>
<gene>
    <name evidence="8" type="ORF">H7C19_18485</name>
</gene>
<dbReference type="InterPro" id="IPR006976">
    <property type="entry name" value="VanZ-like"/>
</dbReference>
<evidence type="ECO:0000256" key="1">
    <source>
        <dbReference type="ARBA" id="ARBA00004141"/>
    </source>
</evidence>
<keyword evidence="2 5" id="KW-0812">Transmembrane</keyword>
<feature type="transmembrane region" description="Helical" evidence="5">
    <location>
        <begin position="44"/>
        <end position="64"/>
    </location>
</feature>
<evidence type="ECO:0000256" key="5">
    <source>
        <dbReference type="SAM" id="Phobius"/>
    </source>
</evidence>
<accession>A0A7X0RSG8</accession>
<dbReference type="InterPro" id="IPR021192">
    <property type="entry name" value="UCP031578_Vanz/RDD"/>
</dbReference>
<evidence type="ECO:0000256" key="3">
    <source>
        <dbReference type="ARBA" id="ARBA00022989"/>
    </source>
</evidence>
<dbReference type="InterPro" id="IPR010432">
    <property type="entry name" value="RDD"/>
</dbReference>
<feature type="transmembrane region" description="Helical" evidence="5">
    <location>
        <begin position="12"/>
        <end position="32"/>
    </location>
</feature>
<feature type="transmembrane region" description="Helical" evidence="5">
    <location>
        <begin position="176"/>
        <end position="195"/>
    </location>
</feature>
<feature type="domain" description="RDD" evidence="7">
    <location>
        <begin position="219"/>
        <end position="326"/>
    </location>
</feature>
<keyword evidence="3 5" id="KW-1133">Transmembrane helix</keyword>
<protein>
    <submittedName>
        <fullName evidence="8">VanZ family protein</fullName>
    </submittedName>
</protein>
<keyword evidence="4 5" id="KW-0472">Membrane</keyword>
<dbReference type="Pfam" id="PF04892">
    <property type="entry name" value="VanZ"/>
    <property type="match status" value="1"/>
</dbReference>
<feature type="transmembrane region" description="Helical" evidence="5">
    <location>
        <begin position="292"/>
        <end position="310"/>
    </location>
</feature>
<proteinExistence type="predicted"/>
<evidence type="ECO:0000313" key="9">
    <source>
        <dbReference type="Proteomes" id="UP000547209"/>
    </source>
</evidence>
<sequence length="370" mass="42051">MLDFYLYPVSYAFTTFPIAAVVFTLPFLVVQYHRHGYIHKYRALLLYLFLLYLMNAFYLILLPLPSSVHNAPPAAESYVQWIPFQFLADIARETGVRLAHPSTYPLLLQERAFLQAVFNVLLTVPFGLFLRYYFRRSWLPCLLASLGLSLCFEVTQVTGIYGIFDYPYRLFDVDDLMLNTAGGMLGYLIAAWLSLHLPRIDRLDASVDLSKKRVTYTRRGLAFLFDWALLLPAAAVLAALRVPFAYVWLIAAYFIALPYATNGQTFGKWLLRVRLREAGGRPSIRALAIRYGLLYLAVGGPHVLLLATARHASVPLLGLFLAMTVFAVDAVFAIHLLRCVFNRERKLFYETRSGTAHVISMNRRDAAEAE</sequence>
<evidence type="ECO:0000259" key="6">
    <source>
        <dbReference type="Pfam" id="PF04892"/>
    </source>
</evidence>
<evidence type="ECO:0000313" key="8">
    <source>
        <dbReference type="EMBL" id="MBB6672673.1"/>
    </source>
</evidence>
<feature type="transmembrane region" description="Helical" evidence="5">
    <location>
        <begin position="112"/>
        <end position="134"/>
    </location>
</feature>
<evidence type="ECO:0000256" key="4">
    <source>
        <dbReference type="ARBA" id="ARBA00023136"/>
    </source>
</evidence>
<dbReference type="AlphaFoldDB" id="A0A7X0RSG8"/>
<organism evidence="8 9">
    <name type="scientific">Cohnella nanjingensis</name>
    <dbReference type="NCBI Taxonomy" id="1387779"/>
    <lineage>
        <taxon>Bacteria</taxon>
        <taxon>Bacillati</taxon>
        <taxon>Bacillota</taxon>
        <taxon>Bacilli</taxon>
        <taxon>Bacillales</taxon>
        <taxon>Paenibacillaceae</taxon>
        <taxon>Cohnella</taxon>
    </lineage>
</organism>
<feature type="transmembrane region" description="Helical" evidence="5">
    <location>
        <begin position="221"/>
        <end position="240"/>
    </location>
</feature>
<dbReference type="Proteomes" id="UP000547209">
    <property type="component" value="Unassembled WGS sequence"/>
</dbReference>
<evidence type="ECO:0000259" key="7">
    <source>
        <dbReference type="Pfam" id="PF06271"/>
    </source>
</evidence>
<feature type="transmembrane region" description="Helical" evidence="5">
    <location>
        <begin position="246"/>
        <end position="271"/>
    </location>
</feature>
<dbReference type="EMBL" id="JACJVP010000030">
    <property type="protein sequence ID" value="MBB6672673.1"/>
    <property type="molecule type" value="Genomic_DNA"/>
</dbReference>
<name>A0A7X0RSG8_9BACL</name>
<dbReference type="Pfam" id="PF06271">
    <property type="entry name" value="RDD"/>
    <property type="match status" value="1"/>
</dbReference>
<feature type="transmembrane region" description="Helical" evidence="5">
    <location>
        <begin position="316"/>
        <end position="337"/>
    </location>
</feature>
<dbReference type="PIRSF" id="PIRSF031578">
    <property type="entry name" value="Uncharacterised_Vanz_RDD-cont"/>
    <property type="match status" value="1"/>
</dbReference>
<comment type="subcellular location">
    <subcellularLocation>
        <location evidence="1">Membrane</location>
        <topology evidence="1">Multi-pass membrane protein</topology>
    </subcellularLocation>
</comment>
<feature type="domain" description="VanZ-like" evidence="6">
    <location>
        <begin position="49"/>
        <end position="192"/>
    </location>
</feature>
<dbReference type="GO" id="GO:0016020">
    <property type="term" value="C:membrane"/>
    <property type="evidence" value="ECO:0007669"/>
    <property type="project" value="UniProtKB-SubCell"/>
</dbReference>
<dbReference type="InterPro" id="IPR053150">
    <property type="entry name" value="Teicoplanin_resist-assoc"/>
</dbReference>
<feature type="transmembrane region" description="Helical" evidence="5">
    <location>
        <begin position="141"/>
        <end position="164"/>
    </location>
</feature>